<feature type="transmembrane region" description="Helical" evidence="1">
    <location>
        <begin position="80"/>
        <end position="97"/>
    </location>
</feature>
<reference evidence="2" key="1">
    <citation type="submission" date="2023-06" db="EMBL/GenBank/DDBJ databases">
        <title>Genome sequence of Methanosarcinaceae archaeon Ag5.</title>
        <authorList>
            <person name="Protasov E."/>
            <person name="Platt K."/>
            <person name="Poehlein A."/>
            <person name="Daniel R."/>
            <person name="Brune A."/>
        </authorList>
    </citation>
    <scope>NUCLEOTIDE SEQUENCE</scope>
    <source>
        <strain evidence="2">Ag5</strain>
    </source>
</reference>
<proteinExistence type="predicted"/>
<evidence type="ECO:0000313" key="3">
    <source>
        <dbReference type="Proteomes" id="UP001271789"/>
    </source>
</evidence>
<keyword evidence="1" id="KW-0812">Transmembrane</keyword>
<protein>
    <submittedName>
        <fullName evidence="2">Uncharacterized protein</fullName>
    </submittedName>
</protein>
<keyword evidence="1" id="KW-0472">Membrane</keyword>
<sequence>MKNDISATSVFKQMAVSMVVLTGYFMTLFLIGYMATLCLSWPLVHLFESTDPIKIITWTGLAVISTLALTDMTMVFSKKVSLGIVVMYIPYILFLLAKSAANQTSKSAIVSAKEIARSVVYNDARSKYDIRSSTDAITGLFLNRRHEM</sequence>
<name>A0AAE4MGR4_9EURY</name>
<evidence type="ECO:0000313" key="2">
    <source>
        <dbReference type="EMBL" id="MDV0446310.1"/>
    </source>
</evidence>
<dbReference type="EMBL" id="JAWDKD010000003">
    <property type="protein sequence ID" value="MDV0446310.1"/>
    <property type="molecule type" value="Genomic_DNA"/>
</dbReference>
<dbReference type="AlphaFoldDB" id="A0AAE4MGR4"/>
<keyword evidence="3" id="KW-1185">Reference proteome</keyword>
<organism evidence="2 3">
    <name type="scientific">Methanolapillus africanus</name>
    <dbReference type="NCBI Taxonomy" id="3028297"/>
    <lineage>
        <taxon>Archaea</taxon>
        <taxon>Methanobacteriati</taxon>
        <taxon>Methanobacteriota</taxon>
        <taxon>Stenosarchaea group</taxon>
        <taxon>Methanomicrobia</taxon>
        <taxon>Methanosarcinales</taxon>
        <taxon>Methanosarcinaceae</taxon>
        <taxon>Methanolapillus</taxon>
    </lineage>
</organism>
<accession>A0AAE4MGR4</accession>
<dbReference type="Proteomes" id="UP001271789">
    <property type="component" value="Unassembled WGS sequence"/>
</dbReference>
<feature type="transmembrane region" description="Helical" evidence="1">
    <location>
        <begin position="21"/>
        <end position="43"/>
    </location>
</feature>
<keyword evidence="1" id="KW-1133">Transmembrane helix</keyword>
<evidence type="ECO:0000256" key="1">
    <source>
        <dbReference type="SAM" id="Phobius"/>
    </source>
</evidence>
<gene>
    <name evidence="2" type="ORF">MsAg5_01400</name>
</gene>
<dbReference type="RefSeq" id="WP_338098695.1">
    <property type="nucleotide sequence ID" value="NZ_JAWDKD010000003.1"/>
</dbReference>
<comment type="caution">
    <text evidence="2">The sequence shown here is derived from an EMBL/GenBank/DDBJ whole genome shotgun (WGS) entry which is preliminary data.</text>
</comment>